<dbReference type="Proteomes" id="UP001054837">
    <property type="component" value="Unassembled WGS sequence"/>
</dbReference>
<organism evidence="1 2">
    <name type="scientific">Caerostris darwini</name>
    <dbReference type="NCBI Taxonomy" id="1538125"/>
    <lineage>
        <taxon>Eukaryota</taxon>
        <taxon>Metazoa</taxon>
        <taxon>Ecdysozoa</taxon>
        <taxon>Arthropoda</taxon>
        <taxon>Chelicerata</taxon>
        <taxon>Arachnida</taxon>
        <taxon>Araneae</taxon>
        <taxon>Araneomorphae</taxon>
        <taxon>Entelegynae</taxon>
        <taxon>Araneoidea</taxon>
        <taxon>Araneidae</taxon>
        <taxon>Caerostris</taxon>
    </lineage>
</organism>
<reference evidence="1 2" key="1">
    <citation type="submission" date="2021-06" db="EMBL/GenBank/DDBJ databases">
        <title>Caerostris darwini draft genome.</title>
        <authorList>
            <person name="Kono N."/>
            <person name="Arakawa K."/>
        </authorList>
    </citation>
    <scope>NUCLEOTIDE SEQUENCE [LARGE SCALE GENOMIC DNA]</scope>
</reference>
<evidence type="ECO:0000313" key="1">
    <source>
        <dbReference type="EMBL" id="GIX91714.1"/>
    </source>
</evidence>
<dbReference type="EMBL" id="BPLQ01002337">
    <property type="protein sequence ID" value="GIX91714.1"/>
    <property type="molecule type" value="Genomic_DNA"/>
</dbReference>
<evidence type="ECO:0000313" key="2">
    <source>
        <dbReference type="Proteomes" id="UP001054837"/>
    </source>
</evidence>
<name>A0AAV4P500_9ARAC</name>
<comment type="caution">
    <text evidence="1">The sequence shown here is derived from an EMBL/GenBank/DDBJ whole genome shotgun (WGS) entry which is preliminary data.</text>
</comment>
<gene>
    <name evidence="1" type="ORF">CDAR_4811</name>
</gene>
<proteinExistence type="predicted"/>
<protein>
    <submittedName>
        <fullName evidence="1">Uncharacterized protein</fullName>
    </submittedName>
</protein>
<dbReference type="AlphaFoldDB" id="A0AAV4P500"/>
<keyword evidence="2" id="KW-1185">Reference proteome</keyword>
<sequence length="112" mass="12666">MAPGLFALLQSLPCLSYILPEFADEAANKPASEKFHSDTLRRERSKKKLLNQTVHFSAEVVALWLLDFALLHTLPCLLYILPEFAYEAANKANFSTLPNKMKLSEERGREGE</sequence>
<accession>A0AAV4P500</accession>